<sequence>MNWTHVAESTVTDKVKAQISEIAQKCPRAMEFLSNDNFELDVLLQGMDDTGTILMHAVSRGHVELVRALVGRGADPNIRGHRGATALHKVHKPTKYKTSEAIIKIVNLLLVGGADVNLMDQDGMTPLHQAVRLGDYAVVQALVERGADVNAFDEENVMKGSGQRVPPVLLMLALFKEQCPEDSKAAFLVLEILVNNGADINTRSYCNEDTALHKAAYANNPMVARVLLAAGVEKDALNAIGKTALQLADSREFHTLLLQHGARDLDEEIRQYKQSRTEQAGCLLCSSSSRLC</sequence>
<dbReference type="PROSITE" id="PS50088">
    <property type="entry name" value="ANK_REPEAT"/>
    <property type="match status" value="4"/>
</dbReference>
<dbReference type="Proteomes" id="UP001190700">
    <property type="component" value="Unassembled WGS sequence"/>
</dbReference>
<evidence type="ECO:0000256" key="3">
    <source>
        <dbReference type="PROSITE-ProRule" id="PRU00023"/>
    </source>
</evidence>
<feature type="repeat" description="ANK" evidence="3">
    <location>
        <begin position="82"/>
        <end position="121"/>
    </location>
</feature>
<evidence type="ECO:0000313" key="4">
    <source>
        <dbReference type="EMBL" id="KAK3282254.1"/>
    </source>
</evidence>
<dbReference type="InterPro" id="IPR002110">
    <property type="entry name" value="Ankyrin_rpt"/>
</dbReference>
<keyword evidence="1" id="KW-0677">Repeat</keyword>
<dbReference type="GO" id="GO:0005634">
    <property type="term" value="C:nucleus"/>
    <property type="evidence" value="ECO:0007669"/>
    <property type="project" value="TreeGrafter"/>
</dbReference>
<dbReference type="GO" id="GO:0000976">
    <property type="term" value="F:transcription cis-regulatory region binding"/>
    <property type="evidence" value="ECO:0007669"/>
    <property type="project" value="TreeGrafter"/>
</dbReference>
<gene>
    <name evidence="4" type="ORF">CYMTET_10001</name>
</gene>
<dbReference type="Pfam" id="PF13857">
    <property type="entry name" value="Ank_5"/>
    <property type="match status" value="1"/>
</dbReference>
<dbReference type="SMART" id="SM00248">
    <property type="entry name" value="ANK"/>
    <property type="match status" value="3"/>
</dbReference>
<dbReference type="Gene3D" id="1.25.40.20">
    <property type="entry name" value="Ankyrin repeat-containing domain"/>
    <property type="match status" value="3"/>
</dbReference>
<organism evidence="4 5">
    <name type="scientific">Cymbomonas tetramitiformis</name>
    <dbReference type="NCBI Taxonomy" id="36881"/>
    <lineage>
        <taxon>Eukaryota</taxon>
        <taxon>Viridiplantae</taxon>
        <taxon>Chlorophyta</taxon>
        <taxon>Pyramimonadophyceae</taxon>
        <taxon>Pyramimonadales</taxon>
        <taxon>Pyramimonadaceae</taxon>
        <taxon>Cymbomonas</taxon>
    </lineage>
</organism>
<evidence type="ECO:0000256" key="2">
    <source>
        <dbReference type="ARBA" id="ARBA00023043"/>
    </source>
</evidence>
<evidence type="ECO:0000313" key="5">
    <source>
        <dbReference type="Proteomes" id="UP001190700"/>
    </source>
</evidence>
<keyword evidence="2 3" id="KW-0040">ANK repeat</keyword>
<dbReference type="GO" id="GO:0045944">
    <property type="term" value="P:positive regulation of transcription by RNA polymerase II"/>
    <property type="evidence" value="ECO:0007669"/>
    <property type="project" value="TreeGrafter"/>
</dbReference>
<keyword evidence="5" id="KW-1185">Reference proteome</keyword>
<feature type="repeat" description="ANK" evidence="3">
    <location>
        <begin position="122"/>
        <end position="154"/>
    </location>
</feature>
<dbReference type="SUPFAM" id="SSF48403">
    <property type="entry name" value="Ankyrin repeat"/>
    <property type="match status" value="1"/>
</dbReference>
<dbReference type="PANTHER" id="PTHR24193:SF121">
    <property type="entry name" value="ADA2A-CONTAINING COMPLEX COMPONENT 3, ISOFORM D"/>
    <property type="match status" value="1"/>
</dbReference>
<dbReference type="Pfam" id="PF12796">
    <property type="entry name" value="Ank_2"/>
    <property type="match status" value="1"/>
</dbReference>
<feature type="repeat" description="ANK" evidence="3">
    <location>
        <begin position="49"/>
        <end position="81"/>
    </location>
</feature>
<dbReference type="PRINTS" id="PR01415">
    <property type="entry name" value="ANKYRIN"/>
</dbReference>
<dbReference type="InterPro" id="IPR050663">
    <property type="entry name" value="Ankyrin-SOCS_Box"/>
</dbReference>
<dbReference type="AlphaFoldDB" id="A0AAE0GPZ9"/>
<dbReference type="PANTHER" id="PTHR24193">
    <property type="entry name" value="ANKYRIN REPEAT PROTEIN"/>
    <property type="match status" value="1"/>
</dbReference>
<accession>A0AAE0GPZ9</accession>
<name>A0AAE0GPZ9_9CHLO</name>
<dbReference type="EMBL" id="LGRX02003416">
    <property type="protein sequence ID" value="KAK3282254.1"/>
    <property type="molecule type" value="Genomic_DNA"/>
</dbReference>
<feature type="repeat" description="ANK" evidence="3">
    <location>
        <begin position="207"/>
        <end position="239"/>
    </location>
</feature>
<comment type="caution">
    <text evidence="4">The sequence shown here is derived from an EMBL/GenBank/DDBJ whole genome shotgun (WGS) entry which is preliminary data.</text>
</comment>
<dbReference type="PROSITE" id="PS50297">
    <property type="entry name" value="ANK_REP_REGION"/>
    <property type="match status" value="2"/>
</dbReference>
<reference evidence="4 5" key="1">
    <citation type="journal article" date="2015" name="Genome Biol. Evol.">
        <title>Comparative Genomics of a Bacterivorous Green Alga Reveals Evolutionary Causalities and Consequences of Phago-Mixotrophic Mode of Nutrition.</title>
        <authorList>
            <person name="Burns J.A."/>
            <person name="Paasch A."/>
            <person name="Narechania A."/>
            <person name="Kim E."/>
        </authorList>
    </citation>
    <scope>NUCLEOTIDE SEQUENCE [LARGE SCALE GENOMIC DNA]</scope>
    <source>
        <strain evidence="4 5">PLY_AMNH</strain>
    </source>
</reference>
<dbReference type="InterPro" id="IPR036770">
    <property type="entry name" value="Ankyrin_rpt-contain_sf"/>
</dbReference>
<evidence type="ECO:0000256" key="1">
    <source>
        <dbReference type="ARBA" id="ARBA00022737"/>
    </source>
</evidence>
<protein>
    <submittedName>
        <fullName evidence="4">Uncharacterized protein</fullName>
    </submittedName>
</protein>
<proteinExistence type="predicted"/>